<protein>
    <submittedName>
        <fullName evidence="2">Uncharacterized protein</fullName>
    </submittedName>
</protein>
<evidence type="ECO:0000256" key="1">
    <source>
        <dbReference type="SAM" id="MobiDB-lite"/>
    </source>
</evidence>
<feature type="compositionally biased region" description="Low complexity" evidence="1">
    <location>
        <begin position="12"/>
        <end position="29"/>
    </location>
</feature>
<organism evidence="2 3">
    <name type="scientific">Megalops atlanticus</name>
    <name type="common">Tarpon</name>
    <name type="synonym">Clupea gigantea</name>
    <dbReference type="NCBI Taxonomy" id="7932"/>
    <lineage>
        <taxon>Eukaryota</taxon>
        <taxon>Metazoa</taxon>
        <taxon>Chordata</taxon>
        <taxon>Craniata</taxon>
        <taxon>Vertebrata</taxon>
        <taxon>Euteleostomi</taxon>
        <taxon>Actinopterygii</taxon>
        <taxon>Neopterygii</taxon>
        <taxon>Teleostei</taxon>
        <taxon>Elopiformes</taxon>
        <taxon>Megalopidae</taxon>
        <taxon>Megalops</taxon>
    </lineage>
</organism>
<accession>A0A9D3PB35</accession>
<gene>
    <name evidence="2" type="ORF">MATL_G00254110</name>
</gene>
<comment type="caution">
    <text evidence="2">The sequence shown here is derived from an EMBL/GenBank/DDBJ whole genome shotgun (WGS) entry which is preliminary data.</text>
</comment>
<dbReference type="Proteomes" id="UP001046870">
    <property type="component" value="Chromosome 24"/>
</dbReference>
<reference evidence="2" key="1">
    <citation type="submission" date="2021-01" db="EMBL/GenBank/DDBJ databases">
        <authorList>
            <person name="Zahm M."/>
            <person name="Roques C."/>
            <person name="Cabau C."/>
            <person name="Klopp C."/>
            <person name="Donnadieu C."/>
            <person name="Jouanno E."/>
            <person name="Lampietro C."/>
            <person name="Louis A."/>
            <person name="Herpin A."/>
            <person name="Echchiki A."/>
            <person name="Berthelot C."/>
            <person name="Parey E."/>
            <person name="Roest-Crollius H."/>
            <person name="Braasch I."/>
            <person name="Postlethwait J."/>
            <person name="Bobe J."/>
            <person name="Montfort J."/>
            <person name="Bouchez O."/>
            <person name="Begum T."/>
            <person name="Mejri S."/>
            <person name="Adams A."/>
            <person name="Chen W.-J."/>
            <person name="Guiguen Y."/>
        </authorList>
    </citation>
    <scope>NUCLEOTIDE SEQUENCE</scope>
    <source>
        <strain evidence="2">YG-15Mar2019-1</strain>
        <tissue evidence="2">Brain</tissue>
    </source>
</reference>
<name>A0A9D3PB35_MEGAT</name>
<proteinExistence type="predicted"/>
<feature type="region of interest" description="Disordered" evidence="1">
    <location>
        <begin position="1"/>
        <end position="113"/>
    </location>
</feature>
<dbReference type="EMBL" id="JAFDVH010000024">
    <property type="protein sequence ID" value="KAG7455204.1"/>
    <property type="molecule type" value="Genomic_DNA"/>
</dbReference>
<dbReference type="AlphaFoldDB" id="A0A9D3PB35"/>
<sequence>MSFSGIFRSSSKDSSTSSSSTSPSPISIKLFSRTRKASGLSSPPTTPTQVTKQPAFPLEAPRAEPERPAVRVRSFSSPSEAGQRLSLPSGKPPIPSAIPISTSRPAGAAPRTQVCLNPHQPARSMLSQCSALSFRTECLPFE</sequence>
<keyword evidence="3" id="KW-1185">Reference proteome</keyword>
<evidence type="ECO:0000313" key="2">
    <source>
        <dbReference type="EMBL" id="KAG7455204.1"/>
    </source>
</evidence>
<evidence type="ECO:0000313" key="3">
    <source>
        <dbReference type="Proteomes" id="UP001046870"/>
    </source>
</evidence>